<feature type="transmembrane region" description="Helical" evidence="1">
    <location>
        <begin position="715"/>
        <end position="734"/>
    </location>
</feature>
<feature type="transmembrane region" description="Helical" evidence="1">
    <location>
        <begin position="304"/>
        <end position="328"/>
    </location>
</feature>
<evidence type="ECO:0000256" key="1">
    <source>
        <dbReference type="SAM" id="Phobius"/>
    </source>
</evidence>
<accession>A0A8J7HPG9</accession>
<feature type="transmembrane region" description="Helical" evidence="1">
    <location>
        <begin position="242"/>
        <end position="270"/>
    </location>
</feature>
<feature type="transmembrane region" description="Helical" evidence="1">
    <location>
        <begin position="434"/>
        <end position="455"/>
    </location>
</feature>
<dbReference type="Proteomes" id="UP000632766">
    <property type="component" value="Unassembled WGS sequence"/>
</dbReference>
<feature type="transmembrane region" description="Helical" evidence="1">
    <location>
        <begin position="647"/>
        <end position="669"/>
    </location>
</feature>
<name>A0A8J7HPG9_9NOST</name>
<feature type="transmembrane region" description="Helical" evidence="1">
    <location>
        <begin position="276"/>
        <end position="297"/>
    </location>
</feature>
<feature type="transmembrane region" description="Helical" evidence="1">
    <location>
        <begin position="388"/>
        <end position="414"/>
    </location>
</feature>
<feature type="transmembrane region" description="Helical" evidence="1">
    <location>
        <begin position="201"/>
        <end position="222"/>
    </location>
</feature>
<organism evidence="2 3">
    <name type="scientific">Amazonocrinis nigriterrae CENA67</name>
    <dbReference type="NCBI Taxonomy" id="2794033"/>
    <lineage>
        <taxon>Bacteria</taxon>
        <taxon>Bacillati</taxon>
        <taxon>Cyanobacteriota</taxon>
        <taxon>Cyanophyceae</taxon>
        <taxon>Nostocales</taxon>
        <taxon>Nostocaceae</taxon>
        <taxon>Amazonocrinis</taxon>
        <taxon>Amazonocrinis nigriterrae</taxon>
    </lineage>
</organism>
<dbReference type="RefSeq" id="WP_198125379.1">
    <property type="nucleotide sequence ID" value="NZ_JAECZC010000026.1"/>
</dbReference>
<feature type="transmembrane region" description="Helical" evidence="1">
    <location>
        <begin position="169"/>
        <end position="195"/>
    </location>
</feature>
<reference evidence="2 3" key="1">
    <citation type="journal article" date="2021" name="Int. J. Syst. Evol. Microbiol.">
        <title>Amazonocrinis nigriterrae gen. nov., sp. nov., Atlanticothrix silvestris gen. nov., sp. nov. and Dendronalium phyllosphericum gen. nov., sp. nov., nostocacean cyanobacteria from Brazilian environments.</title>
        <authorList>
            <person name="Alvarenga D.O."/>
            <person name="Andreote A.P.D."/>
            <person name="Branco L.H.Z."/>
            <person name="Delbaje E."/>
            <person name="Cruz R.B."/>
            <person name="Varani A.M."/>
            <person name="Fiore M.F."/>
        </authorList>
    </citation>
    <scope>NUCLEOTIDE SEQUENCE [LARGE SCALE GENOMIC DNA]</scope>
    <source>
        <strain evidence="2 3">CENA67</strain>
    </source>
</reference>
<gene>
    <name evidence="2" type="ORF">I8748_15120</name>
</gene>
<dbReference type="EMBL" id="JAECZC010000026">
    <property type="protein sequence ID" value="MBH8563501.1"/>
    <property type="molecule type" value="Genomic_DNA"/>
</dbReference>
<dbReference type="AlphaFoldDB" id="A0A8J7HPG9"/>
<sequence>MTDDELISREEVLAGLPARRANTLLFLIESRTAQIVARSRVEFSLTEQATHERDMAFLEAFALGNAPPLHPTIQHLERHADNWASLIPSNPRLKAAIAHALSQKYTFTYNLVPNIRAALGLDEKAIQVAYSRLYRTQLAKIFAPKLSLIEQLRWTLSAIAQKLESLPPFWLASLLTIALGLPQAFLALPIAVANIGPLPTVAFLIIIGIINIFTMVCMAEAIGRSGDFRYGNAFIKQLVSNYLGNIGSSILSVAVGIRVFLIALACYIGLSVTMANFTQISAALWAAVLFCVGLYLLTRKSLNFTVAVMLFLAGINVSLLLFLSLLALRHIEIDNLLYINLPFLKGETFQPLMLQQFLGVSLMLYFGHIYVGECAKLVLPRDPSASSLIWGTAMGTAVLTVLFCLWVIAVNGAISPQLLFGQSGTALEPLAVQVGPIVKVLGAILVTLLLGMAWLRSSSLLLNLAREWFPTQPRPVLMLPRQKGTVILHPRSNSSDIPYIGLTYLGMEVNEPKFRLDIQFRGNIHHLEIVAAQRWEMKELIKQFPELRKWDTSLTLEVRSADLDAACIRITSTMVLVYEGGLKADISNATPLENSQLSKLNIKTNTQRLWTNLLSQRRFLLSISPLVLVFLLTEWLCLAGTQSFSNILAFAGVLGNTIVGGIFPVLMLISSRRKGELIPGVVFRLLNHPILIVGIYSLFLSILLIHGLFIWENPLARLFALGIAVLSLLATFVMKRYGAFASRVVVELREEQQLGGRSIFKITAGGRPQMAEIRLGYVEGEQYHQASTVEIPSLESLKYAIFHLPIKREKELRVWTHRNNSQLESKSLPAFVELENGNKKMQFDLKLSSGRVLLPITNNDCLLKFTFP</sequence>
<protein>
    <submittedName>
        <fullName evidence="2">Uncharacterized protein</fullName>
    </submittedName>
</protein>
<evidence type="ECO:0000313" key="2">
    <source>
        <dbReference type="EMBL" id="MBH8563501.1"/>
    </source>
</evidence>
<keyword evidence="1" id="KW-0812">Transmembrane</keyword>
<keyword evidence="3" id="KW-1185">Reference proteome</keyword>
<proteinExistence type="predicted"/>
<feature type="transmembrane region" description="Helical" evidence="1">
    <location>
        <begin position="348"/>
        <end position="367"/>
    </location>
</feature>
<comment type="caution">
    <text evidence="2">The sequence shown here is derived from an EMBL/GenBank/DDBJ whole genome shotgun (WGS) entry which is preliminary data.</text>
</comment>
<feature type="transmembrane region" description="Helical" evidence="1">
    <location>
        <begin position="690"/>
        <end position="709"/>
    </location>
</feature>
<feature type="transmembrane region" description="Helical" evidence="1">
    <location>
        <begin position="619"/>
        <end position="641"/>
    </location>
</feature>
<evidence type="ECO:0000313" key="3">
    <source>
        <dbReference type="Proteomes" id="UP000632766"/>
    </source>
</evidence>
<keyword evidence="1" id="KW-0472">Membrane</keyword>
<keyword evidence="1" id="KW-1133">Transmembrane helix</keyword>